<dbReference type="Proteomes" id="UP001152795">
    <property type="component" value="Unassembled WGS sequence"/>
</dbReference>
<comment type="caution">
    <text evidence="1">The sequence shown here is derived from an EMBL/GenBank/DDBJ whole genome shotgun (WGS) entry which is preliminary data.</text>
</comment>
<accession>A0A7D9JEM8</accession>
<keyword evidence="2" id="KW-1185">Reference proteome</keyword>
<reference evidence="1" key="1">
    <citation type="submission" date="2020-04" db="EMBL/GenBank/DDBJ databases">
        <authorList>
            <person name="Alioto T."/>
            <person name="Alioto T."/>
            <person name="Gomez Garrido J."/>
        </authorList>
    </citation>
    <scope>NUCLEOTIDE SEQUENCE</scope>
    <source>
        <strain evidence="1">A484AB</strain>
    </source>
</reference>
<proteinExistence type="predicted"/>
<feature type="non-terminal residue" evidence="1">
    <location>
        <position position="1"/>
    </location>
</feature>
<protein>
    <submittedName>
        <fullName evidence="1">Uncharacterized protein</fullName>
    </submittedName>
</protein>
<organism evidence="1 2">
    <name type="scientific">Paramuricea clavata</name>
    <name type="common">Red gorgonian</name>
    <name type="synonym">Violescent sea-whip</name>
    <dbReference type="NCBI Taxonomy" id="317549"/>
    <lineage>
        <taxon>Eukaryota</taxon>
        <taxon>Metazoa</taxon>
        <taxon>Cnidaria</taxon>
        <taxon>Anthozoa</taxon>
        <taxon>Octocorallia</taxon>
        <taxon>Malacalcyonacea</taxon>
        <taxon>Plexauridae</taxon>
        <taxon>Paramuricea</taxon>
    </lineage>
</organism>
<dbReference type="EMBL" id="CACRXK020015310">
    <property type="protein sequence ID" value="CAB4028192.1"/>
    <property type="molecule type" value="Genomic_DNA"/>
</dbReference>
<sequence length="141" mass="16233">MFSRVRLQEQDARYHRFLLKEKNSKVIDTYQMNRLAFGDTSSPCEVIYATRRTAKDHGQGQEDAVKAINENLYVDDYLDSAETKKWTSNIPEVVSELRQETKPDVDIVTNLVGHEPEKKILGVKWNTETDELTFAVAPVEE</sequence>
<gene>
    <name evidence="1" type="ORF">PACLA_8A069651</name>
</gene>
<name>A0A7D9JEM8_PARCT</name>
<dbReference type="OrthoDB" id="8039504at2759"/>
<dbReference type="AlphaFoldDB" id="A0A7D9JEM8"/>
<evidence type="ECO:0000313" key="2">
    <source>
        <dbReference type="Proteomes" id="UP001152795"/>
    </source>
</evidence>
<evidence type="ECO:0000313" key="1">
    <source>
        <dbReference type="EMBL" id="CAB4028192.1"/>
    </source>
</evidence>
<dbReference type="PANTHER" id="PTHR47331">
    <property type="entry name" value="PHD-TYPE DOMAIN-CONTAINING PROTEIN"/>
    <property type="match status" value="1"/>
</dbReference>